<evidence type="ECO:0000259" key="8">
    <source>
        <dbReference type="Pfam" id="PF00171"/>
    </source>
</evidence>
<dbReference type="InterPro" id="IPR015590">
    <property type="entry name" value="Aldehyde_DH_dom"/>
</dbReference>
<comment type="catalytic activity">
    <reaction evidence="6 7">
        <text>L-glutamate 5-semialdehyde + phosphate + NADP(+) = L-glutamyl 5-phosphate + NADPH + H(+)</text>
        <dbReference type="Rhea" id="RHEA:19541"/>
        <dbReference type="ChEBI" id="CHEBI:15378"/>
        <dbReference type="ChEBI" id="CHEBI:43474"/>
        <dbReference type="ChEBI" id="CHEBI:57783"/>
        <dbReference type="ChEBI" id="CHEBI:58066"/>
        <dbReference type="ChEBI" id="CHEBI:58274"/>
        <dbReference type="ChEBI" id="CHEBI:58349"/>
        <dbReference type="EC" id="1.2.1.41"/>
    </reaction>
</comment>
<dbReference type="HAMAP" id="MF_00412">
    <property type="entry name" value="ProA"/>
    <property type="match status" value="1"/>
</dbReference>
<sequence length="435" mass="47131">MSIRDDVISMKSVAAKLASSSIELRNNALSKIAENLRKNADKIFKANETDLANANVNGVSESVLKRLKFDNHKLEDVIGGINQLIGLEDPVGKVTLNRELDEGLILKRVTCPIGIIGVIFEARPDALVQIASLCIKSGNCAILKGGKETAESNRCLFNIIRESIVEAGLPEICLIQAEAHSEIDELLKCDGLVDLLIPRGSNAFVQYIMNNTKIPVMGHADGICHIFIDKDADLTKAVSVAVDAKTQYSAACNAVETILVDKEIAAKAIPKLVKALKASNVVVNADSYTADVYNAYKSETDGEVHVIADDAFNVEYLRLELGIKIVDNIDEAIAHINKYGSHHTDSIITDNKEAADKFQNMVDSAGVYVNVSTRFADGFRYGFGAEVGISTSKLHARGPVGLEGLVTYKYKLNGNGHVVTDYASGVKTFKHRDLD</sequence>
<evidence type="ECO:0000313" key="9">
    <source>
        <dbReference type="EMBL" id="SEF74855.1"/>
    </source>
</evidence>
<dbReference type="UniPathway" id="UPA00098">
    <property type="reaction ID" value="UER00360"/>
</dbReference>
<reference evidence="9 10" key="1">
    <citation type="submission" date="2016-10" db="EMBL/GenBank/DDBJ databases">
        <authorList>
            <person name="de Groot N.N."/>
        </authorList>
    </citation>
    <scope>NUCLEOTIDE SEQUENCE [LARGE SCALE GENOMIC DNA]</scope>
    <source>
        <strain evidence="9 10">D15d</strain>
    </source>
</reference>
<dbReference type="SUPFAM" id="SSF53720">
    <property type="entry name" value="ALDH-like"/>
    <property type="match status" value="1"/>
</dbReference>
<dbReference type="GO" id="GO:0055129">
    <property type="term" value="P:L-proline biosynthetic process"/>
    <property type="evidence" value="ECO:0007669"/>
    <property type="project" value="UniProtKB-UniRule"/>
</dbReference>
<dbReference type="InterPro" id="IPR000965">
    <property type="entry name" value="GPR_dom"/>
</dbReference>
<dbReference type="Gene3D" id="3.40.605.10">
    <property type="entry name" value="Aldehyde Dehydrogenase, Chain A, domain 1"/>
    <property type="match status" value="1"/>
</dbReference>
<dbReference type="InterPro" id="IPR020593">
    <property type="entry name" value="G-glutamylP_reductase_CS"/>
</dbReference>
<evidence type="ECO:0000256" key="1">
    <source>
        <dbReference type="ARBA" id="ARBA00004985"/>
    </source>
</evidence>
<keyword evidence="5 7" id="KW-0560">Oxidoreductase</keyword>
<dbReference type="CDD" id="cd07079">
    <property type="entry name" value="ALDH_F18-19_ProA-GPR"/>
    <property type="match status" value="1"/>
</dbReference>
<keyword evidence="7" id="KW-0963">Cytoplasm</keyword>
<dbReference type="NCBIfam" id="TIGR00407">
    <property type="entry name" value="proA"/>
    <property type="match status" value="1"/>
</dbReference>
<name>A0A1H5UIG6_9FIRM</name>
<dbReference type="InterPro" id="IPR012134">
    <property type="entry name" value="Glu-5-SA_DH"/>
</dbReference>
<dbReference type="AlphaFoldDB" id="A0A1H5UIG6"/>
<evidence type="ECO:0000256" key="6">
    <source>
        <dbReference type="ARBA" id="ARBA00049024"/>
    </source>
</evidence>
<comment type="pathway">
    <text evidence="1 7">Amino-acid biosynthesis; L-proline biosynthesis; L-glutamate 5-semialdehyde from L-glutamate: step 2/2.</text>
</comment>
<keyword evidence="10" id="KW-1185">Reference proteome</keyword>
<evidence type="ECO:0000256" key="5">
    <source>
        <dbReference type="ARBA" id="ARBA00023002"/>
    </source>
</evidence>
<dbReference type="InterPro" id="IPR016161">
    <property type="entry name" value="Ald_DH/histidinol_DH"/>
</dbReference>
<feature type="domain" description="Aldehyde dehydrogenase" evidence="8">
    <location>
        <begin position="14"/>
        <end position="281"/>
    </location>
</feature>
<keyword evidence="3 7" id="KW-0641">Proline biosynthesis</keyword>
<dbReference type="NCBIfam" id="NF001221">
    <property type="entry name" value="PRK00197.1"/>
    <property type="match status" value="1"/>
</dbReference>
<dbReference type="PANTHER" id="PTHR11063:SF8">
    <property type="entry name" value="DELTA-1-PYRROLINE-5-CARBOXYLATE SYNTHASE"/>
    <property type="match status" value="1"/>
</dbReference>
<keyword evidence="2 7" id="KW-0028">Amino-acid biosynthesis</keyword>
<evidence type="ECO:0000256" key="2">
    <source>
        <dbReference type="ARBA" id="ARBA00022605"/>
    </source>
</evidence>
<dbReference type="GO" id="GO:0050661">
    <property type="term" value="F:NADP binding"/>
    <property type="evidence" value="ECO:0007669"/>
    <property type="project" value="InterPro"/>
</dbReference>
<keyword evidence="4 7" id="KW-0521">NADP</keyword>
<protein>
    <recommendedName>
        <fullName evidence="7">Gamma-glutamyl phosphate reductase</fullName>
        <shortName evidence="7">GPR</shortName>
        <ecNumber evidence="7">1.2.1.41</ecNumber>
    </recommendedName>
    <alternativeName>
        <fullName evidence="7">Glutamate-5-semialdehyde dehydrogenase</fullName>
    </alternativeName>
    <alternativeName>
        <fullName evidence="7">Glutamyl-gamma-semialdehyde dehydrogenase</fullName>
        <shortName evidence="7">GSA dehydrogenase</shortName>
    </alternativeName>
</protein>
<organism evidence="9 10">
    <name type="scientific">Lachnospira multipara</name>
    <dbReference type="NCBI Taxonomy" id="28051"/>
    <lineage>
        <taxon>Bacteria</taxon>
        <taxon>Bacillati</taxon>
        <taxon>Bacillota</taxon>
        <taxon>Clostridia</taxon>
        <taxon>Lachnospirales</taxon>
        <taxon>Lachnospiraceae</taxon>
        <taxon>Lachnospira</taxon>
    </lineage>
</organism>
<dbReference type="GO" id="GO:0004350">
    <property type="term" value="F:glutamate-5-semialdehyde dehydrogenase activity"/>
    <property type="evidence" value="ECO:0007669"/>
    <property type="project" value="UniProtKB-UniRule"/>
</dbReference>
<evidence type="ECO:0000256" key="4">
    <source>
        <dbReference type="ARBA" id="ARBA00022857"/>
    </source>
</evidence>
<dbReference type="InterPro" id="IPR016162">
    <property type="entry name" value="Ald_DH_N"/>
</dbReference>
<dbReference type="RefSeq" id="WP_103952768.1">
    <property type="nucleotide sequence ID" value="NZ_FNUL01000007.1"/>
</dbReference>
<dbReference type="Gene3D" id="3.40.309.10">
    <property type="entry name" value="Aldehyde Dehydrogenase, Chain A, domain 2"/>
    <property type="match status" value="1"/>
</dbReference>
<dbReference type="EC" id="1.2.1.41" evidence="7"/>
<evidence type="ECO:0000256" key="3">
    <source>
        <dbReference type="ARBA" id="ARBA00022650"/>
    </source>
</evidence>
<gene>
    <name evidence="7" type="primary">proA</name>
    <name evidence="9" type="ORF">SAMN05216537_107121</name>
</gene>
<dbReference type="InterPro" id="IPR016163">
    <property type="entry name" value="Ald_DH_C"/>
</dbReference>
<dbReference type="Pfam" id="PF00171">
    <property type="entry name" value="Aldedh"/>
    <property type="match status" value="1"/>
</dbReference>
<proteinExistence type="inferred from homology"/>
<comment type="function">
    <text evidence="7">Catalyzes the NADPH-dependent reduction of L-glutamate 5-phosphate into L-glutamate 5-semialdehyde and phosphate. The product spontaneously undergoes cyclization to form 1-pyrroline-5-carboxylate.</text>
</comment>
<evidence type="ECO:0000256" key="7">
    <source>
        <dbReference type="HAMAP-Rule" id="MF_00412"/>
    </source>
</evidence>
<dbReference type="GO" id="GO:0005737">
    <property type="term" value="C:cytoplasm"/>
    <property type="evidence" value="ECO:0007669"/>
    <property type="project" value="UniProtKB-SubCell"/>
</dbReference>
<dbReference type="EMBL" id="FNUL01000007">
    <property type="protein sequence ID" value="SEF74855.1"/>
    <property type="molecule type" value="Genomic_DNA"/>
</dbReference>
<dbReference type="PROSITE" id="PS01223">
    <property type="entry name" value="PROA"/>
    <property type="match status" value="1"/>
</dbReference>
<accession>A0A1H5UIG6</accession>
<dbReference type="PANTHER" id="PTHR11063">
    <property type="entry name" value="GLUTAMATE SEMIALDEHYDE DEHYDROGENASE"/>
    <property type="match status" value="1"/>
</dbReference>
<dbReference type="PIRSF" id="PIRSF000151">
    <property type="entry name" value="GPR"/>
    <property type="match status" value="1"/>
</dbReference>
<dbReference type="FunFam" id="3.40.309.10:FF:000006">
    <property type="entry name" value="Gamma-glutamyl phosphate reductase"/>
    <property type="match status" value="1"/>
</dbReference>
<dbReference type="Proteomes" id="UP000236726">
    <property type="component" value="Unassembled WGS sequence"/>
</dbReference>
<evidence type="ECO:0000313" key="10">
    <source>
        <dbReference type="Proteomes" id="UP000236726"/>
    </source>
</evidence>
<comment type="similarity">
    <text evidence="7">Belongs to the gamma-glutamyl phosphate reductase family.</text>
</comment>
<comment type="subcellular location">
    <subcellularLocation>
        <location evidence="7">Cytoplasm</location>
    </subcellularLocation>
</comment>